<dbReference type="Pfam" id="PF20204">
    <property type="entry name" value="DUF6566"/>
    <property type="match status" value="1"/>
</dbReference>
<evidence type="ECO:0000313" key="3">
    <source>
        <dbReference type="Proteomes" id="UP000065504"/>
    </source>
</evidence>
<reference evidence="2 3" key="1">
    <citation type="submission" date="2015-11" db="EMBL/GenBank/DDBJ databases">
        <title>Expanding the genomic diversity of Burkholderia species for the development of highly accurate diagnostics.</title>
        <authorList>
            <person name="Sahl J."/>
            <person name="Keim P."/>
            <person name="Wagner D."/>
        </authorList>
    </citation>
    <scope>NUCLEOTIDE SEQUENCE [LARGE SCALE GENOMIC DNA]</scope>
    <source>
        <strain evidence="2 3">MSMB782WGS</strain>
    </source>
</reference>
<sequence length="93" mass="10414">MSDVIQESWKGHAIRIRTIPVRQIVTRMSAPDGYIAIVRIDRNDEVLADWHLPRFGERWTSAAEAQRNAVEYAVKLIDRGVLGAVDAQGTLAT</sequence>
<evidence type="ECO:0000259" key="1">
    <source>
        <dbReference type="Pfam" id="PF20204"/>
    </source>
</evidence>
<organism evidence="2 3">
    <name type="scientific">Burkholderia ubonensis</name>
    <dbReference type="NCBI Taxonomy" id="101571"/>
    <lineage>
        <taxon>Bacteria</taxon>
        <taxon>Pseudomonadati</taxon>
        <taxon>Pseudomonadota</taxon>
        <taxon>Betaproteobacteria</taxon>
        <taxon>Burkholderiales</taxon>
        <taxon>Burkholderiaceae</taxon>
        <taxon>Burkholderia</taxon>
        <taxon>Burkholderia cepacia complex</taxon>
    </lineage>
</organism>
<name>A0A107J3N4_9BURK</name>
<feature type="domain" description="DUF6566" evidence="1">
    <location>
        <begin position="29"/>
        <end position="81"/>
    </location>
</feature>
<protein>
    <recommendedName>
        <fullName evidence="1">DUF6566 domain-containing protein</fullName>
    </recommendedName>
</protein>
<dbReference type="InterPro" id="IPR046696">
    <property type="entry name" value="DUF6566"/>
</dbReference>
<dbReference type="Proteomes" id="UP000065504">
    <property type="component" value="Unassembled WGS sequence"/>
</dbReference>
<comment type="caution">
    <text evidence="2">The sequence shown here is derived from an EMBL/GenBank/DDBJ whole genome shotgun (WGS) entry which is preliminary data.</text>
</comment>
<proteinExistence type="predicted"/>
<accession>A0A107J3N4</accession>
<gene>
    <name evidence="2" type="ORF">WM16_17015</name>
</gene>
<dbReference type="EMBL" id="LPLU01000094">
    <property type="protein sequence ID" value="KWK73283.1"/>
    <property type="molecule type" value="Genomic_DNA"/>
</dbReference>
<evidence type="ECO:0000313" key="2">
    <source>
        <dbReference type="EMBL" id="KWK73283.1"/>
    </source>
</evidence>
<dbReference type="RefSeq" id="WP_029226599.1">
    <property type="nucleotide sequence ID" value="NZ_LPJH01000073.1"/>
</dbReference>
<dbReference type="AlphaFoldDB" id="A0A107J3N4"/>